<organism evidence="1">
    <name type="scientific">viral metagenome</name>
    <dbReference type="NCBI Taxonomy" id="1070528"/>
    <lineage>
        <taxon>unclassified sequences</taxon>
        <taxon>metagenomes</taxon>
        <taxon>organismal metagenomes</taxon>
    </lineage>
</organism>
<proteinExistence type="predicted"/>
<sequence>MSSSLSLFSKLPFDLIREILLYDTHFVLRNSTYKKRIVFIDKIPKDDYRFFLYGNVPRVYQQADNRWTAILESKTHKKRYVLSHYLRPSLIWEYSFVVYSKDQHTSMMCTIPDSMIYVPLYNSDFGL</sequence>
<dbReference type="EMBL" id="MN740164">
    <property type="protein sequence ID" value="QHT91194.1"/>
    <property type="molecule type" value="Genomic_DNA"/>
</dbReference>
<accession>A0A6C0IDP7</accession>
<evidence type="ECO:0000313" key="1">
    <source>
        <dbReference type="EMBL" id="QHT91194.1"/>
    </source>
</evidence>
<name>A0A6C0IDP7_9ZZZZ</name>
<dbReference type="AlphaFoldDB" id="A0A6C0IDP7"/>
<reference evidence="1" key="1">
    <citation type="journal article" date="2020" name="Nature">
        <title>Giant virus diversity and host interactions through global metagenomics.</title>
        <authorList>
            <person name="Schulz F."/>
            <person name="Roux S."/>
            <person name="Paez-Espino D."/>
            <person name="Jungbluth S."/>
            <person name="Walsh D.A."/>
            <person name="Denef V.J."/>
            <person name="McMahon K.D."/>
            <person name="Konstantinidis K.T."/>
            <person name="Eloe-Fadrosh E.A."/>
            <person name="Kyrpides N.C."/>
            <person name="Woyke T."/>
        </authorList>
    </citation>
    <scope>NUCLEOTIDE SEQUENCE</scope>
    <source>
        <strain evidence="1">GVMAG-M-3300023184-72</strain>
    </source>
</reference>
<protein>
    <submittedName>
        <fullName evidence="1">Uncharacterized protein</fullName>
    </submittedName>
</protein>